<proteinExistence type="predicted"/>
<protein>
    <submittedName>
        <fullName evidence="1">Uncharacterized protein</fullName>
    </submittedName>
</protein>
<dbReference type="AlphaFoldDB" id="A0A1F5EJM6"/>
<comment type="caution">
    <text evidence="1">The sequence shown here is derived from an EMBL/GenBank/DDBJ whole genome shotgun (WGS) entry which is preliminary data.</text>
</comment>
<accession>A0A1F5EJM6</accession>
<evidence type="ECO:0000313" key="2">
    <source>
        <dbReference type="Proteomes" id="UP000179003"/>
    </source>
</evidence>
<gene>
    <name evidence="1" type="ORF">A2442_02870</name>
</gene>
<sequence length="92" mass="10365">MCEKKQLSQEEIKKRWRILCIGAGHLPNKATVAEIFLHYRYNVPHRNSKILFQYALIGMGFASPDLQADGVVGRETQKSLQNLYDATGLTSG</sequence>
<reference evidence="1 2" key="1">
    <citation type="journal article" date="2016" name="Nat. Commun.">
        <title>Thousands of microbial genomes shed light on interconnected biogeochemical processes in an aquifer system.</title>
        <authorList>
            <person name="Anantharaman K."/>
            <person name="Brown C.T."/>
            <person name="Hug L.A."/>
            <person name="Sharon I."/>
            <person name="Castelle C.J."/>
            <person name="Probst A.J."/>
            <person name="Thomas B.C."/>
            <person name="Singh A."/>
            <person name="Wilkins M.J."/>
            <person name="Karaoz U."/>
            <person name="Brodie E.L."/>
            <person name="Williams K.H."/>
            <person name="Hubbard S.S."/>
            <person name="Banfield J.F."/>
        </authorList>
    </citation>
    <scope>NUCLEOTIDE SEQUENCE [LARGE SCALE GENOMIC DNA]</scope>
</reference>
<dbReference type="EMBL" id="MFAE01000005">
    <property type="protein sequence ID" value="OGD67424.1"/>
    <property type="molecule type" value="Genomic_DNA"/>
</dbReference>
<evidence type="ECO:0000313" key="1">
    <source>
        <dbReference type="EMBL" id="OGD67424.1"/>
    </source>
</evidence>
<dbReference type="Proteomes" id="UP000179003">
    <property type="component" value="Unassembled WGS sequence"/>
</dbReference>
<organism evidence="1 2">
    <name type="scientific">Candidatus Campbellbacteria bacterium RIFOXYC2_FULL_35_25</name>
    <dbReference type="NCBI Taxonomy" id="1797582"/>
    <lineage>
        <taxon>Bacteria</taxon>
        <taxon>Candidatus Campbelliibacteriota</taxon>
    </lineage>
</organism>
<name>A0A1F5EJM6_9BACT</name>